<sequence length="54" mass="6022">MKNILIISAIIWAVVILLASYLYSGTENYKYLFGVLLVAAGLQNALIYNAMKKQ</sequence>
<protein>
    <submittedName>
        <fullName evidence="2">Uncharacterized protein</fullName>
    </submittedName>
</protein>
<keyword evidence="1" id="KW-0812">Transmembrane</keyword>
<dbReference type="EMBL" id="CP003879">
    <property type="protein sequence ID" value="AFU67743.1"/>
    <property type="molecule type" value="Genomic_DNA"/>
</dbReference>
<accession>K4ICY9</accession>
<dbReference type="KEGG" id="ptq:P700755_000738"/>
<dbReference type="Proteomes" id="UP000008514">
    <property type="component" value="Chromosome"/>
</dbReference>
<proteinExistence type="predicted"/>
<feature type="transmembrane region" description="Helical" evidence="1">
    <location>
        <begin position="5"/>
        <end position="23"/>
    </location>
</feature>
<keyword evidence="1" id="KW-0472">Membrane</keyword>
<organism evidence="2 3">
    <name type="scientific">Psychroflexus torquis (strain ATCC 700755 / CIP 106069 / ACAM 623)</name>
    <dbReference type="NCBI Taxonomy" id="313595"/>
    <lineage>
        <taxon>Bacteria</taxon>
        <taxon>Pseudomonadati</taxon>
        <taxon>Bacteroidota</taxon>
        <taxon>Flavobacteriia</taxon>
        <taxon>Flavobacteriales</taxon>
        <taxon>Flavobacteriaceae</taxon>
        <taxon>Psychroflexus</taxon>
    </lineage>
</organism>
<feature type="transmembrane region" description="Helical" evidence="1">
    <location>
        <begin position="29"/>
        <end position="48"/>
    </location>
</feature>
<keyword evidence="3" id="KW-1185">Reference proteome</keyword>
<evidence type="ECO:0000256" key="1">
    <source>
        <dbReference type="SAM" id="Phobius"/>
    </source>
</evidence>
<name>K4ICY9_PSYTT</name>
<keyword evidence="1" id="KW-1133">Transmembrane helix</keyword>
<evidence type="ECO:0000313" key="3">
    <source>
        <dbReference type="Proteomes" id="UP000008514"/>
    </source>
</evidence>
<reference evidence="2" key="2">
    <citation type="submission" date="2012-09" db="EMBL/GenBank/DDBJ databases">
        <title>The complete sequence of Psychroflexus torquis an extreme psychrophile from sea-ice that is stimulated by light.</title>
        <authorList>
            <person name="Feng S."/>
            <person name="Powell S.M."/>
            <person name="Bowman J.P."/>
        </authorList>
    </citation>
    <scope>NUCLEOTIDE SEQUENCE [LARGE SCALE GENOMIC DNA]</scope>
    <source>
        <strain evidence="2">ATCC 700755</strain>
    </source>
</reference>
<dbReference type="AlphaFoldDB" id="K4ICY9"/>
<reference evidence="2" key="1">
    <citation type="submission" date="2006-03" db="EMBL/GenBank/DDBJ databases">
        <authorList>
            <person name="Bowman J."/>
            <person name="Ferriera S."/>
            <person name="Johnson J."/>
            <person name="Kravitz S."/>
            <person name="Halpern A."/>
            <person name="Remington K."/>
            <person name="Beeson K."/>
            <person name="Tran B."/>
            <person name="Rogers Y.-H."/>
            <person name="Friedman R."/>
            <person name="Venter J.C."/>
        </authorList>
    </citation>
    <scope>NUCLEOTIDE SEQUENCE [LARGE SCALE GENOMIC DNA]</scope>
    <source>
        <strain evidence="2">ATCC 700755</strain>
    </source>
</reference>
<gene>
    <name evidence="2" type="ordered locus">P700755_000738</name>
</gene>
<dbReference type="HOGENOM" id="CLU_2844407_0_0_10"/>
<evidence type="ECO:0000313" key="2">
    <source>
        <dbReference type="EMBL" id="AFU67743.1"/>
    </source>
</evidence>